<gene>
    <name evidence="3" type="ORF">HJG54_31765</name>
</gene>
<feature type="domain" description="Glycosyltransferase subfamily 4-like N-terminal" evidence="2">
    <location>
        <begin position="14"/>
        <end position="183"/>
    </location>
</feature>
<sequence length="388" mass="44028">MKLCVVTPGVIRGDGQGRANYEIVWEAIRQGHQVTLVASQVAHDLQQQPQIRWINIPTKQYPLALIREIVFAWRSTAWLRQHRHEFDLIQVYGTATGIASDVNTAQFSHNAWLKSPVHACRQRRDFYGIYQWLHTAWHAYWEKQAFRQTKQAIAVAETVKQQLIDIGVTAEKIEVIYNGVDLTEFHPEPNPERTDRRQLNLPINVPLALFAGDIRLNRKNLDTVLRALVHVPGLHLAVIGAVERSPYPAMAVELDVADRVHFMGFRSDIAQIMRVVDFFVFPTRYEPFGMVVLEAMATELPVITTAIAGVAELITPDCGIVLADTEDVEALAAAMQRLMADPDLRHRMGKVGYAIAQQHSWSSKAKRYIQLFEDMVTNTTNHRLTLIS</sequence>
<dbReference type="InterPro" id="IPR028098">
    <property type="entry name" value="Glyco_trans_4-like_N"/>
</dbReference>
<dbReference type="SUPFAM" id="SSF53756">
    <property type="entry name" value="UDP-Glycosyltransferase/glycogen phosphorylase"/>
    <property type="match status" value="1"/>
</dbReference>
<dbReference type="Pfam" id="PF00534">
    <property type="entry name" value="Glycos_transf_1"/>
    <property type="match status" value="1"/>
</dbReference>
<evidence type="ECO:0000313" key="3">
    <source>
        <dbReference type="EMBL" id="WNZ27458.1"/>
    </source>
</evidence>
<dbReference type="RefSeq" id="WP_316435750.1">
    <property type="nucleotide sequence ID" value="NZ_CP053587.1"/>
</dbReference>
<dbReference type="EMBL" id="CP053587">
    <property type="protein sequence ID" value="WNZ27458.1"/>
    <property type="molecule type" value="Genomic_DNA"/>
</dbReference>
<dbReference type="InterPro" id="IPR001296">
    <property type="entry name" value="Glyco_trans_1"/>
</dbReference>
<name>A0AA96WKU6_9CYAN</name>
<evidence type="ECO:0000259" key="2">
    <source>
        <dbReference type="Pfam" id="PF13439"/>
    </source>
</evidence>
<reference evidence="3" key="1">
    <citation type="submission" date="2020-05" db="EMBL/GenBank/DDBJ databases">
        <authorList>
            <person name="Zhu T."/>
            <person name="Keshari N."/>
            <person name="Lu X."/>
        </authorList>
    </citation>
    <scope>NUCLEOTIDE SEQUENCE</scope>
    <source>
        <strain evidence="3">NK1-12</strain>
    </source>
</reference>
<dbReference type="Pfam" id="PF13439">
    <property type="entry name" value="Glyco_transf_4"/>
    <property type="match status" value="1"/>
</dbReference>
<proteinExistence type="predicted"/>
<feature type="domain" description="Glycosyl transferase family 1" evidence="1">
    <location>
        <begin position="193"/>
        <end position="353"/>
    </location>
</feature>
<accession>A0AA96WKU6</accession>
<evidence type="ECO:0000259" key="1">
    <source>
        <dbReference type="Pfam" id="PF00534"/>
    </source>
</evidence>
<dbReference type="PANTHER" id="PTHR12526">
    <property type="entry name" value="GLYCOSYLTRANSFERASE"/>
    <property type="match status" value="1"/>
</dbReference>
<dbReference type="AlphaFoldDB" id="A0AA96WKU6"/>
<protein>
    <submittedName>
        <fullName evidence="3">Glycosyltransferase family 4 protein</fullName>
    </submittedName>
</protein>
<dbReference type="GO" id="GO:0016757">
    <property type="term" value="F:glycosyltransferase activity"/>
    <property type="evidence" value="ECO:0007669"/>
    <property type="project" value="InterPro"/>
</dbReference>
<dbReference type="Gene3D" id="3.40.50.2000">
    <property type="entry name" value="Glycogen Phosphorylase B"/>
    <property type="match status" value="2"/>
</dbReference>
<dbReference type="CDD" id="cd03801">
    <property type="entry name" value="GT4_PimA-like"/>
    <property type="match status" value="1"/>
</dbReference>
<organism evidence="3">
    <name type="scientific">Leptolyngbya sp. NK1-12</name>
    <dbReference type="NCBI Taxonomy" id="2547451"/>
    <lineage>
        <taxon>Bacteria</taxon>
        <taxon>Bacillati</taxon>
        <taxon>Cyanobacteriota</taxon>
        <taxon>Cyanophyceae</taxon>
        <taxon>Leptolyngbyales</taxon>
        <taxon>Leptolyngbyaceae</taxon>
        <taxon>Leptolyngbya group</taxon>
        <taxon>Leptolyngbya</taxon>
    </lineage>
</organism>